<keyword evidence="2 7" id="KW-0597">Phosphoprotein</keyword>
<dbReference type="SUPFAM" id="SSF46894">
    <property type="entry name" value="C-terminal effector domain of the bipartite response regulators"/>
    <property type="match status" value="1"/>
</dbReference>
<name>A0AAX6N859_PRIAR</name>
<comment type="subcellular location">
    <subcellularLocation>
        <location evidence="1">Cytoplasm</location>
    </subcellularLocation>
</comment>
<dbReference type="Gene3D" id="3.40.50.2300">
    <property type="match status" value="1"/>
</dbReference>
<dbReference type="GO" id="GO:0006355">
    <property type="term" value="P:regulation of DNA-templated transcription"/>
    <property type="evidence" value="ECO:0007669"/>
    <property type="project" value="InterPro"/>
</dbReference>
<feature type="domain" description="Response regulatory" evidence="9">
    <location>
        <begin position="4"/>
        <end position="117"/>
    </location>
</feature>
<dbReference type="Gene3D" id="6.10.250.690">
    <property type="match status" value="1"/>
</dbReference>
<proteinExistence type="predicted"/>
<reference evidence="11" key="1">
    <citation type="journal article" date="2022" name="J Environ Chem Eng">
        <title>Biodegradation of petroleum oil using a constructed nonpathogenic and heavy metal-tolerant bacterial consortium isolated from marine sponges.</title>
        <authorList>
            <person name="Dechsakulwatana C."/>
            <person name="Rungsihiranrut A."/>
            <person name="Muangchinda C."/>
            <person name="Ningthoujam R."/>
            <person name="Klankeo P."/>
            <person name="Pinyakong O."/>
        </authorList>
    </citation>
    <scope>NUCLEOTIDE SEQUENCE</scope>
    <source>
        <strain evidence="11">TL01-2</strain>
    </source>
</reference>
<feature type="DNA-binding region" description="OmpR/PhoB-type" evidence="8">
    <location>
        <begin position="132"/>
        <end position="229"/>
    </location>
</feature>
<keyword evidence="5 8" id="KW-0238">DNA-binding</keyword>
<evidence type="ECO:0000256" key="3">
    <source>
        <dbReference type="ARBA" id="ARBA00023012"/>
    </source>
</evidence>
<dbReference type="PANTHER" id="PTHR48111:SF2">
    <property type="entry name" value="RESPONSE REGULATOR SAER"/>
    <property type="match status" value="1"/>
</dbReference>
<dbReference type="GO" id="GO:0005829">
    <property type="term" value="C:cytosol"/>
    <property type="evidence" value="ECO:0007669"/>
    <property type="project" value="TreeGrafter"/>
</dbReference>
<evidence type="ECO:0000256" key="6">
    <source>
        <dbReference type="ARBA" id="ARBA00023163"/>
    </source>
</evidence>
<keyword evidence="3" id="KW-0902">Two-component regulatory system</keyword>
<dbReference type="Gene3D" id="1.10.10.10">
    <property type="entry name" value="Winged helix-like DNA-binding domain superfamily/Winged helix DNA-binding domain"/>
    <property type="match status" value="1"/>
</dbReference>
<dbReference type="SMART" id="SM00448">
    <property type="entry name" value="REC"/>
    <property type="match status" value="1"/>
</dbReference>
<evidence type="ECO:0000256" key="1">
    <source>
        <dbReference type="ARBA" id="ARBA00004496"/>
    </source>
</evidence>
<dbReference type="GO" id="GO:0032993">
    <property type="term" value="C:protein-DNA complex"/>
    <property type="evidence" value="ECO:0007669"/>
    <property type="project" value="TreeGrafter"/>
</dbReference>
<evidence type="ECO:0000259" key="9">
    <source>
        <dbReference type="PROSITE" id="PS50110"/>
    </source>
</evidence>
<feature type="modified residue" description="4-aspartylphosphate" evidence="7">
    <location>
        <position position="53"/>
    </location>
</feature>
<dbReference type="SUPFAM" id="SSF52172">
    <property type="entry name" value="CheY-like"/>
    <property type="match status" value="1"/>
</dbReference>
<organism evidence="11 12">
    <name type="scientific">Priestia aryabhattai</name>
    <name type="common">Bacillus aryabhattai</name>
    <dbReference type="NCBI Taxonomy" id="412384"/>
    <lineage>
        <taxon>Bacteria</taxon>
        <taxon>Bacillati</taxon>
        <taxon>Bacillota</taxon>
        <taxon>Bacilli</taxon>
        <taxon>Bacillales</taxon>
        <taxon>Bacillaceae</taxon>
        <taxon>Priestia</taxon>
    </lineage>
</organism>
<protein>
    <submittedName>
        <fullName evidence="11">Response regulator transcription factor</fullName>
    </submittedName>
</protein>
<dbReference type="RefSeq" id="WP_108674853.1">
    <property type="nucleotide sequence ID" value="NZ_JACLBW010000001.1"/>
</dbReference>
<comment type="caution">
    <text evidence="11">The sequence shown here is derived from an EMBL/GenBank/DDBJ whole genome shotgun (WGS) entry which is preliminary data.</text>
</comment>
<dbReference type="InterPro" id="IPR016032">
    <property type="entry name" value="Sig_transdc_resp-reg_C-effctor"/>
</dbReference>
<dbReference type="PROSITE" id="PS51755">
    <property type="entry name" value="OMPR_PHOB"/>
    <property type="match status" value="1"/>
</dbReference>
<dbReference type="CDD" id="cd00383">
    <property type="entry name" value="trans_reg_C"/>
    <property type="match status" value="1"/>
</dbReference>
<dbReference type="InterPro" id="IPR011006">
    <property type="entry name" value="CheY-like_superfamily"/>
</dbReference>
<dbReference type="CDD" id="cd17574">
    <property type="entry name" value="REC_OmpR"/>
    <property type="match status" value="1"/>
</dbReference>
<dbReference type="FunFam" id="3.40.50.2300:FF:000001">
    <property type="entry name" value="DNA-binding response regulator PhoB"/>
    <property type="match status" value="1"/>
</dbReference>
<evidence type="ECO:0000313" key="11">
    <source>
        <dbReference type="EMBL" id="MDU9691977.1"/>
    </source>
</evidence>
<keyword evidence="4" id="KW-0805">Transcription regulation</keyword>
<reference evidence="11" key="2">
    <citation type="submission" date="2022-12" db="EMBL/GenBank/DDBJ databases">
        <authorList>
            <person name="Dechsakulwatana C."/>
            <person name="Rungsihiranrut A."/>
            <person name="Muangchinda C."/>
            <person name="Ningthoujam R."/>
            <person name="Klankeo P."/>
            <person name="Pinyakong O."/>
        </authorList>
    </citation>
    <scope>NUCLEOTIDE SEQUENCE</scope>
    <source>
        <strain evidence="11">TL01-2</strain>
    </source>
</reference>
<evidence type="ECO:0000256" key="2">
    <source>
        <dbReference type="ARBA" id="ARBA00022553"/>
    </source>
</evidence>
<dbReference type="Pfam" id="PF00486">
    <property type="entry name" value="Trans_reg_C"/>
    <property type="match status" value="1"/>
</dbReference>
<evidence type="ECO:0000256" key="5">
    <source>
        <dbReference type="ARBA" id="ARBA00023125"/>
    </source>
</evidence>
<evidence type="ECO:0000256" key="7">
    <source>
        <dbReference type="PROSITE-ProRule" id="PRU00169"/>
    </source>
</evidence>
<dbReference type="InterPro" id="IPR001867">
    <property type="entry name" value="OmpR/PhoB-type_DNA-bd"/>
</dbReference>
<dbReference type="InterPro" id="IPR001789">
    <property type="entry name" value="Sig_transdc_resp-reg_receiver"/>
</dbReference>
<evidence type="ECO:0000259" key="10">
    <source>
        <dbReference type="PROSITE" id="PS51755"/>
    </source>
</evidence>
<dbReference type="EMBL" id="JAPTGD010000001">
    <property type="protein sequence ID" value="MDU9691977.1"/>
    <property type="molecule type" value="Genomic_DNA"/>
</dbReference>
<dbReference type="SMART" id="SM00862">
    <property type="entry name" value="Trans_reg_C"/>
    <property type="match status" value="1"/>
</dbReference>
<dbReference type="AlphaFoldDB" id="A0AAX6N859"/>
<evidence type="ECO:0000256" key="8">
    <source>
        <dbReference type="PROSITE-ProRule" id="PRU01091"/>
    </source>
</evidence>
<keyword evidence="6" id="KW-0804">Transcription</keyword>
<gene>
    <name evidence="11" type="ORF">O0Q50_12435</name>
</gene>
<accession>A0AAX6N859</accession>
<dbReference type="PROSITE" id="PS50110">
    <property type="entry name" value="RESPONSE_REGULATORY"/>
    <property type="match status" value="1"/>
</dbReference>
<dbReference type="InterPro" id="IPR036388">
    <property type="entry name" value="WH-like_DNA-bd_sf"/>
</dbReference>
<evidence type="ECO:0000313" key="12">
    <source>
        <dbReference type="Proteomes" id="UP001269400"/>
    </source>
</evidence>
<feature type="domain" description="OmpR/PhoB-type" evidence="10">
    <location>
        <begin position="132"/>
        <end position="229"/>
    </location>
</feature>
<evidence type="ECO:0000256" key="4">
    <source>
        <dbReference type="ARBA" id="ARBA00023015"/>
    </source>
</evidence>
<dbReference type="GO" id="GO:0000976">
    <property type="term" value="F:transcription cis-regulatory region binding"/>
    <property type="evidence" value="ECO:0007669"/>
    <property type="project" value="TreeGrafter"/>
</dbReference>
<dbReference type="Pfam" id="PF00072">
    <property type="entry name" value="Response_reg"/>
    <property type="match status" value="1"/>
</dbReference>
<dbReference type="Proteomes" id="UP001269400">
    <property type="component" value="Unassembled WGS sequence"/>
</dbReference>
<dbReference type="GO" id="GO:0000156">
    <property type="term" value="F:phosphorelay response regulator activity"/>
    <property type="evidence" value="ECO:0007669"/>
    <property type="project" value="TreeGrafter"/>
</dbReference>
<dbReference type="PANTHER" id="PTHR48111">
    <property type="entry name" value="REGULATOR OF RPOS"/>
    <property type="match status" value="1"/>
</dbReference>
<sequence>MNKNILIVDDEEEIAELLEDFLSIEGYKVYKATNGKKAKAILSEIDIHFILLDIMMPEESGFTLCKSLRELYSMPIIFLSALQNDTDKIRGLNIGADDYIVKDATPGEIVARIKAIERRLTNFNNQLKNKTNEVIRFKSLELNTLTRSLFIQDEEVTLTAKEFDLIKLFLTNPNQVFTYDQIIEKIWGYNQGDFHSVRVYIGKLRDKIEEKTNDFKISTVWGVGYKAEGVSGD</sequence>
<dbReference type="InterPro" id="IPR039420">
    <property type="entry name" value="WalR-like"/>
</dbReference>